<keyword evidence="6 8" id="KW-0175">Coiled coil</keyword>
<comment type="subcellular location">
    <subcellularLocation>
        <location evidence="2">Cytoplasm</location>
    </subcellularLocation>
    <subcellularLocation>
        <location evidence="1">Membrane</location>
        <topology evidence="1">Single-pass membrane protein</topology>
    </subcellularLocation>
</comment>
<dbReference type="AlphaFoldDB" id="A0A401PJ58"/>
<evidence type="ECO:0000313" key="11">
    <source>
        <dbReference type="EMBL" id="GCB73162.1"/>
    </source>
</evidence>
<proteinExistence type="predicted"/>
<reference evidence="11 12" key="1">
    <citation type="journal article" date="2018" name="Nat. Ecol. Evol.">
        <title>Shark genomes provide insights into elasmobranch evolution and the origin of vertebrates.</title>
        <authorList>
            <person name="Hara Y"/>
            <person name="Yamaguchi K"/>
            <person name="Onimaru K"/>
            <person name="Kadota M"/>
            <person name="Koyanagi M"/>
            <person name="Keeley SD"/>
            <person name="Tatsumi K"/>
            <person name="Tanaka K"/>
            <person name="Motone F"/>
            <person name="Kageyama Y"/>
            <person name="Nozu R"/>
            <person name="Adachi N"/>
            <person name="Nishimura O"/>
            <person name="Nakagawa R"/>
            <person name="Tanegashima C"/>
            <person name="Kiyatake I"/>
            <person name="Matsumoto R"/>
            <person name="Murakumo K"/>
            <person name="Nishida K"/>
            <person name="Terakita A"/>
            <person name="Kuratani S"/>
            <person name="Sato K"/>
            <person name="Hyodo S Kuraku.S."/>
        </authorList>
    </citation>
    <scope>NUCLEOTIDE SEQUENCE [LARGE SCALE GENOMIC DNA]</scope>
</reference>
<feature type="region of interest" description="Disordered" evidence="9">
    <location>
        <begin position="527"/>
        <end position="546"/>
    </location>
</feature>
<dbReference type="InterPro" id="IPR008677">
    <property type="entry name" value="MRVI1"/>
</dbReference>
<feature type="compositionally biased region" description="Polar residues" evidence="9">
    <location>
        <begin position="527"/>
        <end position="542"/>
    </location>
</feature>
<evidence type="ECO:0008006" key="13">
    <source>
        <dbReference type="Google" id="ProtNLM"/>
    </source>
</evidence>
<evidence type="ECO:0000256" key="5">
    <source>
        <dbReference type="ARBA" id="ARBA00022989"/>
    </source>
</evidence>
<feature type="compositionally biased region" description="Polar residues" evidence="9">
    <location>
        <begin position="509"/>
        <end position="519"/>
    </location>
</feature>
<dbReference type="OMA" id="EWMAYCG"/>
<accession>A0A401PJ58</accession>
<evidence type="ECO:0000256" key="4">
    <source>
        <dbReference type="ARBA" id="ARBA00022692"/>
    </source>
</evidence>
<feature type="coiled-coil region" evidence="8">
    <location>
        <begin position="59"/>
        <end position="93"/>
    </location>
</feature>
<keyword evidence="3" id="KW-0963">Cytoplasm</keyword>
<evidence type="ECO:0000256" key="8">
    <source>
        <dbReference type="SAM" id="Coils"/>
    </source>
</evidence>
<evidence type="ECO:0000256" key="10">
    <source>
        <dbReference type="SAM" id="Phobius"/>
    </source>
</evidence>
<dbReference type="OrthoDB" id="10062605at2759"/>
<evidence type="ECO:0000256" key="7">
    <source>
        <dbReference type="ARBA" id="ARBA00023136"/>
    </source>
</evidence>
<dbReference type="Pfam" id="PF05781">
    <property type="entry name" value="MRVI1"/>
    <property type="match status" value="1"/>
</dbReference>
<protein>
    <recommendedName>
        <fullName evidence="13">KASH5-like coiled-coil domain-containing protein</fullName>
    </recommendedName>
</protein>
<evidence type="ECO:0000256" key="1">
    <source>
        <dbReference type="ARBA" id="ARBA00004167"/>
    </source>
</evidence>
<name>A0A401PJ58_SCYTO</name>
<evidence type="ECO:0000256" key="6">
    <source>
        <dbReference type="ARBA" id="ARBA00023054"/>
    </source>
</evidence>
<feature type="region of interest" description="Disordered" evidence="9">
    <location>
        <begin position="828"/>
        <end position="862"/>
    </location>
</feature>
<evidence type="ECO:0000256" key="9">
    <source>
        <dbReference type="SAM" id="MobiDB-lite"/>
    </source>
</evidence>
<organism evidence="11 12">
    <name type="scientific">Scyliorhinus torazame</name>
    <name type="common">Cloudy catshark</name>
    <name type="synonym">Catulus torazame</name>
    <dbReference type="NCBI Taxonomy" id="75743"/>
    <lineage>
        <taxon>Eukaryota</taxon>
        <taxon>Metazoa</taxon>
        <taxon>Chordata</taxon>
        <taxon>Craniata</taxon>
        <taxon>Vertebrata</taxon>
        <taxon>Chondrichthyes</taxon>
        <taxon>Elasmobranchii</taxon>
        <taxon>Galeomorphii</taxon>
        <taxon>Galeoidea</taxon>
        <taxon>Carcharhiniformes</taxon>
        <taxon>Scyliorhinidae</taxon>
        <taxon>Scyliorhinus</taxon>
    </lineage>
</organism>
<feature type="compositionally biased region" description="Basic and acidic residues" evidence="9">
    <location>
        <begin position="842"/>
        <end position="862"/>
    </location>
</feature>
<dbReference type="PANTHER" id="PTHR15352:SF3">
    <property type="entry name" value="INOSITOL 1,4,5-TRIPHOSPHATE RECEPTOR ASSOCIATED 2"/>
    <property type="match status" value="1"/>
</dbReference>
<feature type="transmembrane region" description="Helical" evidence="10">
    <location>
        <begin position="969"/>
        <end position="990"/>
    </location>
</feature>
<feature type="region of interest" description="Disordered" evidence="9">
    <location>
        <begin position="903"/>
        <end position="924"/>
    </location>
</feature>
<gene>
    <name evidence="11" type="ORF">scyTo_0006650</name>
</gene>
<feature type="region of interest" description="Disordered" evidence="9">
    <location>
        <begin position="485"/>
        <end position="519"/>
    </location>
</feature>
<evidence type="ECO:0000256" key="2">
    <source>
        <dbReference type="ARBA" id="ARBA00004496"/>
    </source>
</evidence>
<dbReference type="EMBL" id="BFAA01002283">
    <property type="protein sequence ID" value="GCB73162.1"/>
    <property type="molecule type" value="Genomic_DNA"/>
</dbReference>
<evidence type="ECO:0000256" key="3">
    <source>
        <dbReference type="ARBA" id="ARBA00022490"/>
    </source>
</evidence>
<dbReference type="Proteomes" id="UP000288216">
    <property type="component" value="Unassembled WGS sequence"/>
</dbReference>
<comment type="caution">
    <text evidence="11">The sequence shown here is derived from an EMBL/GenBank/DDBJ whole genome shotgun (WGS) entry which is preliminary data.</text>
</comment>
<evidence type="ECO:0000313" key="12">
    <source>
        <dbReference type="Proteomes" id="UP000288216"/>
    </source>
</evidence>
<dbReference type="PANTHER" id="PTHR15352">
    <property type="entry name" value="LYMPHOID-RESTRICTED MEMBRANE PROTEIN, JAW1"/>
    <property type="match status" value="1"/>
</dbReference>
<keyword evidence="5 10" id="KW-1133">Transmembrane helix</keyword>
<dbReference type="STRING" id="75743.A0A401PJ58"/>
<keyword evidence="7 10" id="KW-0472">Membrane</keyword>
<dbReference type="GO" id="GO:0005789">
    <property type="term" value="C:endoplasmic reticulum membrane"/>
    <property type="evidence" value="ECO:0007669"/>
    <property type="project" value="TreeGrafter"/>
</dbReference>
<keyword evidence="12" id="KW-1185">Reference proteome</keyword>
<sequence>MYDIQFLCYFQAKDNQSLIRTIASLQEENFKNAIDIEAVHERIAVLCNDKTELQSDSHIEELKRSIVEYSMVVEALRMEKIKLENQLVVQQELASEYITLPATPPDGPDLTRPPSSLQSELLNAQNVFEINGSEWSRASEHNTLTFDETLDKEVLMLMQSPGTEEATVQFKMITAQMTKELSEEIEALVTWFRQIGELKINCRDLNDGKLENLKDNLQERRQLWLQSLCALEKQRLAAEQEYIRLASNLRRSKTEQLHLKRKEATRLHELEAQKQLTETAAATFELQLHQVCQQLGDLQKEICNKDAALASVRKVTEVLQHELEEAVIAKQNLQTINQALSGTTKTLEQKLNQRQTTIQSLREELFQQKLCGLQSQTRGCCKELWPEVVQCEGQSQAPHNSLPCIQRWKSHKSITTYTCTPLLDALMLECFYPVSRFQNCSGFYSNSNTIKHRKPMTSNDELLGSQSRCELHTVDIQAEGAFSVPGVSGEQLDKAAASKEVDSRDPLQPSETLEHSQLNIPCIITTESSDMSGSSAPDTSTKQPDDGLQLQETIKTLDGVGEQNANVCGIIEDGTSGGPAPMDASQLISKLCNAKQDQPGSRTKVKINLEATRGSVAVDELSSSELHVIYGSPVRSVEGTTDSKSPDLLNLQSASATEQEVEAEFLRFSLAFKCDMFTLDKRLRLEERSRDLAETNLKKEIEKCQQMLQTVKPLCEEEQSLEAFEKLEKSLAMLMQTISRVASRAEMLGAIHQETRVSKAVEVMIQYVENLKCMYVKEHTELEEMKQLLLQNGKASSSFGENRDELRSKKFLTPQTFGKSSPRRVSIAAIPRSTGGSPFDLSKLKEMDEGRRRSEGDQDKLRNKLTRKMSTWKFLGQKENDPSLSRPTLHRFISTCTWGDKDNRPVNKGRNVPGLESQEEEEKEEETEEAILTEADNCSKAETCVVYRGISDHLANLWAAFSKSDRRPWLPVILLFSLSILGSFLIGWSFHTSVDAASVPTGATWKAIRQFLWPYTELRHNGQPPV</sequence>
<keyword evidence="4 10" id="KW-0812">Transmembrane</keyword>
<feature type="compositionally biased region" description="Basic and acidic residues" evidence="9">
    <location>
        <begin position="491"/>
        <end position="505"/>
    </location>
</feature>